<evidence type="ECO:0000259" key="2">
    <source>
        <dbReference type="PROSITE" id="PS52045"/>
    </source>
</evidence>
<evidence type="ECO:0000256" key="1">
    <source>
        <dbReference type="SAM" id="MobiDB-lite"/>
    </source>
</evidence>
<dbReference type="InterPro" id="IPR025521">
    <property type="entry name" value="Neprosin_propep"/>
</dbReference>
<comment type="caution">
    <text evidence="3">The sequence shown here is derived from an EMBL/GenBank/DDBJ whole genome shotgun (WGS) entry which is preliminary data.</text>
</comment>
<dbReference type="AlphaFoldDB" id="A0A7J0FN34"/>
<gene>
    <name evidence="3" type="ORF">Acr_13g0014600</name>
</gene>
<accession>A0A7J0FN34</accession>
<reference evidence="3 4" key="1">
    <citation type="submission" date="2019-07" db="EMBL/GenBank/DDBJ databases">
        <title>De Novo Assembly of kiwifruit Actinidia rufa.</title>
        <authorList>
            <person name="Sugita-Konishi S."/>
            <person name="Sato K."/>
            <person name="Mori E."/>
            <person name="Abe Y."/>
            <person name="Kisaki G."/>
            <person name="Hamano K."/>
            <person name="Suezawa K."/>
            <person name="Otani M."/>
            <person name="Fukuda T."/>
            <person name="Manabe T."/>
            <person name="Gomi K."/>
            <person name="Tabuchi M."/>
            <person name="Akimitsu K."/>
            <person name="Kataoka I."/>
        </authorList>
    </citation>
    <scope>NUCLEOTIDE SEQUENCE [LARGE SCALE GENOMIC DNA]</scope>
    <source>
        <strain evidence="4">cv. Fuchu</strain>
    </source>
</reference>
<proteinExistence type="predicted"/>
<dbReference type="Pfam" id="PF14365">
    <property type="entry name" value="Neprosin_AP"/>
    <property type="match status" value="1"/>
</dbReference>
<name>A0A7J0FN34_9ERIC</name>
<keyword evidence="4" id="KW-1185">Reference proteome</keyword>
<sequence>MVKAHLMKINKPAVKTIQSPDGDLIDCVVSHQQPAFDHPQLKGQKPLDPPESPKGHNSNQMVSENYQLWSIFGESCPEGTIPIRRTSKKDVLRASNVQKFGRKIQRPIRRDSSSNDHEHAVGYVSGDQYYGAKASLNVWAPRVANQYEFSLSHKCGLAQNCMGTIIQGSSLTGLTQSMGIGGLKFGSGVLIGYWPSFLFTHLRSHATMVQYGGEVVNSNPSGLHTSTQMGSGHYAGEGFGKASYFRNLQVVDWDNSLIPLSNLRVLADHPNCYDIQGEIVMI</sequence>
<evidence type="ECO:0000313" key="4">
    <source>
        <dbReference type="Proteomes" id="UP000585474"/>
    </source>
</evidence>
<dbReference type="OrthoDB" id="1858978at2759"/>
<organism evidence="3 4">
    <name type="scientific">Actinidia rufa</name>
    <dbReference type="NCBI Taxonomy" id="165716"/>
    <lineage>
        <taxon>Eukaryota</taxon>
        <taxon>Viridiplantae</taxon>
        <taxon>Streptophyta</taxon>
        <taxon>Embryophyta</taxon>
        <taxon>Tracheophyta</taxon>
        <taxon>Spermatophyta</taxon>
        <taxon>Magnoliopsida</taxon>
        <taxon>eudicotyledons</taxon>
        <taxon>Gunneridae</taxon>
        <taxon>Pentapetalae</taxon>
        <taxon>asterids</taxon>
        <taxon>Ericales</taxon>
        <taxon>Actinidiaceae</taxon>
        <taxon>Actinidia</taxon>
    </lineage>
</organism>
<feature type="region of interest" description="Disordered" evidence="1">
    <location>
        <begin position="35"/>
        <end position="59"/>
    </location>
</feature>
<dbReference type="InterPro" id="IPR053168">
    <property type="entry name" value="Glutamic_endopeptidase"/>
</dbReference>
<dbReference type="PANTHER" id="PTHR31589">
    <property type="entry name" value="PROTEIN, PUTATIVE (DUF239)-RELATED-RELATED"/>
    <property type="match status" value="1"/>
</dbReference>
<evidence type="ECO:0000313" key="3">
    <source>
        <dbReference type="EMBL" id="GFZ00061.1"/>
    </source>
</evidence>
<dbReference type="InterPro" id="IPR004314">
    <property type="entry name" value="Neprosin"/>
</dbReference>
<dbReference type="Pfam" id="PF03080">
    <property type="entry name" value="Neprosin"/>
    <property type="match status" value="1"/>
</dbReference>
<feature type="domain" description="Neprosin PEP catalytic" evidence="2">
    <location>
        <begin position="19"/>
        <end position="282"/>
    </location>
</feature>
<dbReference type="Proteomes" id="UP000585474">
    <property type="component" value="Unassembled WGS sequence"/>
</dbReference>
<dbReference type="PROSITE" id="PS52045">
    <property type="entry name" value="NEPROSIN_PEP_CD"/>
    <property type="match status" value="1"/>
</dbReference>
<dbReference type="PANTHER" id="PTHR31589:SF254">
    <property type="entry name" value="OS01G0547133 PROTEIN"/>
    <property type="match status" value="1"/>
</dbReference>
<dbReference type="EMBL" id="BJWL01000013">
    <property type="protein sequence ID" value="GFZ00061.1"/>
    <property type="molecule type" value="Genomic_DNA"/>
</dbReference>
<protein>
    <submittedName>
        <fullName evidence="3">NEP-interacting protein, putative</fullName>
    </submittedName>
</protein>